<name>A0A0J1FT90_9FIRM</name>
<dbReference type="InterPro" id="IPR044304">
    <property type="entry name" value="NUBPL-like"/>
</dbReference>
<evidence type="ECO:0000256" key="4">
    <source>
        <dbReference type="ARBA" id="ARBA00023004"/>
    </source>
</evidence>
<dbReference type="STRING" id="476652.DEAC_c15920"/>
<dbReference type="InterPro" id="IPR019591">
    <property type="entry name" value="Mrp/NBP35_ATP-bd"/>
</dbReference>
<evidence type="ECO:0000256" key="3">
    <source>
        <dbReference type="ARBA" id="ARBA00022840"/>
    </source>
</evidence>
<comment type="similarity">
    <text evidence="6">Belongs to the Mrp/NBP35 ATP-binding proteins family.</text>
</comment>
<sequence length="292" mass="31275">MIGKGGCTVSEACNSCSAAGTCTGESCSNEPKLTDAQKASHIDKIIAVMSGKGGVGKSSVTSMLAVSLMRQGYKVGILDADITGPSVPRIFGVTGRAGVSKTGILAPQSRDGIKLMSLNLMIETEDDPVILRGPLITQIVNQFYTEVVWGDLDYLLIDLPPGTGDVPITVFQSLPVDGVVMVTSPQSLANMVVRKAIKMVRNYKPPIYGLIENMAYVQCSDCNHRMEVFGKPQGKDEAERTNIPFLGELPLDPTLAQLSDAGKVEDYQSPVFDQIAKRLAEEIKKHSGEKLA</sequence>
<dbReference type="Gene3D" id="3.40.50.300">
    <property type="entry name" value="P-loop containing nucleotide triphosphate hydrolases"/>
    <property type="match status" value="1"/>
</dbReference>
<proteinExistence type="inferred from homology"/>
<dbReference type="AlphaFoldDB" id="A0A0J1FT90"/>
<reference evidence="7 8" key="1">
    <citation type="submission" date="2015-06" db="EMBL/GenBank/DDBJ databases">
        <title>Draft genome of the moderately acidophilic sulfate reducer Candidatus Desulfosporosinus acididurans strain M1.</title>
        <authorList>
            <person name="Poehlein A."/>
            <person name="Petzsch P."/>
            <person name="Johnson B.D."/>
            <person name="Schloemann M."/>
            <person name="Daniel R."/>
            <person name="Muehling M."/>
        </authorList>
    </citation>
    <scope>NUCLEOTIDE SEQUENCE [LARGE SCALE GENOMIC DNA]</scope>
    <source>
        <strain evidence="7 8">M1</strain>
    </source>
</reference>
<keyword evidence="3 6" id="KW-0067">ATP-binding</keyword>
<dbReference type="PANTHER" id="PTHR42961">
    <property type="entry name" value="IRON-SULFUR PROTEIN NUBPL"/>
    <property type="match status" value="1"/>
</dbReference>
<dbReference type="GO" id="GO:0051539">
    <property type="term" value="F:4 iron, 4 sulfur cluster binding"/>
    <property type="evidence" value="ECO:0007669"/>
    <property type="project" value="TreeGrafter"/>
</dbReference>
<dbReference type="EMBL" id="LDZY01000005">
    <property type="protein sequence ID" value="KLU66193.1"/>
    <property type="molecule type" value="Genomic_DNA"/>
</dbReference>
<evidence type="ECO:0000256" key="1">
    <source>
        <dbReference type="ARBA" id="ARBA00022723"/>
    </source>
</evidence>
<comment type="function">
    <text evidence="6">Binds and transfers iron-sulfur (Fe-S) clusters to target apoproteins. Can hydrolyze ATP.</text>
</comment>
<comment type="caution">
    <text evidence="7">The sequence shown here is derived from an EMBL/GenBank/DDBJ whole genome shotgun (WGS) entry which is preliminary data.</text>
</comment>
<keyword evidence="4 6" id="KW-0408">Iron</keyword>
<dbReference type="PATRIC" id="fig|476652.3.peg.1646"/>
<dbReference type="HAMAP" id="MF_02040">
    <property type="entry name" value="Mrp_NBP35"/>
    <property type="match status" value="1"/>
</dbReference>
<dbReference type="PROSITE" id="PS01215">
    <property type="entry name" value="MRP"/>
    <property type="match status" value="1"/>
</dbReference>
<dbReference type="GO" id="GO:0046872">
    <property type="term" value="F:metal ion binding"/>
    <property type="evidence" value="ECO:0007669"/>
    <property type="project" value="UniProtKB-KW"/>
</dbReference>
<comment type="subunit">
    <text evidence="6">Homodimer.</text>
</comment>
<dbReference type="SUPFAM" id="SSF52540">
    <property type="entry name" value="P-loop containing nucleoside triphosphate hydrolases"/>
    <property type="match status" value="1"/>
</dbReference>
<accession>A0A0J1FT90</accession>
<dbReference type="InterPro" id="IPR033756">
    <property type="entry name" value="YlxH/NBP35"/>
</dbReference>
<keyword evidence="8" id="KW-1185">Reference proteome</keyword>
<organism evidence="7 8">
    <name type="scientific">Desulfosporosinus acididurans</name>
    <dbReference type="NCBI Taxonomy" id="476652"/>
    <lineage>
        <taxon>Bacteria</taxon>
        <taxon>Bacillati</taxon>
        <taxon>Bacillota</taxon>
        <taxon>Clostridia</taxon>
        <taxon>Eubacteriales</taxon>
        <taxon>Desulfitobacteriaceae</taxon>
        <taxon>Desulfosporosinus</taxon>
    </lineage>
</organism>
<dbReference type="Proteomes" id="UP000036356">
    <property type="component" value="Unassembled WGS sequence"/>
</dbReference>
<feature type="binding site" evidence="6">
    <location>
        <begin position="51"/>
        <end position="58"/>
    </location>
    <ligand>
        <name>ATP</name>
        <dbReference type="ChEBI" id="CHEBI:30616"/>
    </ligand>
</feature>
<dbReference type="CDD" id="cd02037">
    <property type="entry name" value="Mrp_NBP35"/>
    <property type="match status" value="1"/>
</dbReference>
<keyword evidence="1 6" id="KW-0479">Metal-binding</keyword>
<evidence type="ECO:0000256" key="5">
    <source>
        <dbReference type="ARBA" id="ARBA00023014"/>
    </source>
</evidence>
<dbReference type="InterPro" id="IPR000808">
    <property type="entry name" value="Mrp-like_CS"/>
</dbReference>
<evidence type="ECO:0000313" key="7">
    <source>
        <dbReference type="EMBL" id="KLU66193.1"/>
    </source>
</evidence>
<gene>
    <name evidence="7" type="primary">ylxH_1</name>
    <name evidence="7" type="ORF">DEAC_c15920</name>
</gene>
<dbReference type="GO" id="GO:0140663">
    <property type="term" value="F:ATP-dependent FeS chaperone activity"/>
    <property type="evidence" value="ECO:0007669"/>
    <property type="project" value="InterPro"/>
</dbReference>
<evidence type="ECO:0000256" key="6">
    <source>
        <dbReference type="HAMAP-Rule" id="MF_02040"/>
    </source>
</evidence>
<keyword evidence="6" id="KW-0378">Hydrolase</keyword>
<dbReference type="GO" id="GO:0016226">
    <property type="term" value="P:iron-sulfur cluster assembly"/>
    <property type="evidence" value="ECO:0007669"/>
    <property type="project" value="InterPro"/>
</dbReference>
<dbReference type="GO" id="GO:0016887">
    <property type="term" value="F:ATP hydrolysis activity"/>
    <property type="evidence" value="ECO:0007669"/>
    <property type="project" value="UniProtKB-UniRule"/>
</dbReference>
<dbReference type="FunFam" id="3.40.50.300:FF:001119">
    <property type="entry name" value="Iron-sulfur cluster carrier protein"/>
    <property type="match status" value="1"/>
</dbReference>
<dbReference type="Pfam" id="PF10609">
    <property type="entry name" value="ParA"/>
    <property type="match status" value="1"/>
</dbReference>
<keyword evidence="5 6" id="KW-0411">Iron-sulfur</keyword>
<dbReference type="GO" id="GO:0005524">
    <property type="term" value="F:ATP binding"/>
    <property type="evidence" value="ECO:0007669"/>
    <property type="project" value="UniProtKB-UniRule"/>
</dbReference>
<evidence type="ECO:0000313" key="8">
    <source>
        <dbReference type="Proteomes" id="UP000036356"/>
    </source>
</evidence>
<protein>
    <recommendedName>
        <fullName evidence="6">Iron-sulfur cluster carrier protein</fullName>
    </recommendedName>
</protein>
<evidence type="ECO:0000256" key="2">
    <source>
        <dbReference type="ARBA" id="ARBA00022741"/>
    </source>
</evidence>
<dbReference type="InterPro" id="IPR027417">
    <property type="entry name" value="P-loop_NTPase"/>
</dbReference>
<dbReference type="PANTHER" id="PTHR42961:SF2">
    <property type="entry name" value="IRON-SULFUR PROTEIN NUBPL"/>
    <property type="match status" value="1"/>
</dbReference>
<keyword evidence="2 6" id="KW-0547">Nucleotide-binding</keyword>